<evidence type="ECO:0000256" key="12">
    <source>
        <dbReference type="ARBA" id="ARBA00023239"/>
    </source>
</evidence>
<dbReference type="NCBIfam" id="TIGR00196">
    <property type="entry name" value="yjeF_cterm"/>
    <property type="match status" value="1"/>
</dbReference>
<dbReference type="EMBL" id="JALIEB010000003">
    <property type="protein sequence ID" value="MCV3271163.1"/>
    <property type="molecule type" value="Genomic_DNA"/>
</dbReference>
<dbReference type="Gene3D" id="3.40.50.10260">
    <property type="entry name" value="YjeF N-terminal domain"/>
    <property type="match status" value="1"/>
</dbReference>
<evidence type="ECO:0000256" key="10">
    <source>
        <dbReference type="ARBA" id="ARBA00023027"/>
    </source>
</evidence>
<dbReference type="InterPro" id="IPR000631">
    <property type="entry name" value="CARKD"/>
</dbReference>
<dbReference type="InterPro" id="IPR004443">
    <property type="entry name" value="YjeF_N_dom"/>
</dbReference>
<dbReference type="InterPro" id="IPR017953">
    <property type="entry name" value="Carbohydrate_kinase_pred_CS"/>
</dbReference>
<evidence type="ECO:0000256" key="15">
    <source>
        <dbReference type="ARBA" id="ARBA00048238"/>
    </source>
</evidence>
<evidence type="ECO:0000256" key="18">
    <source>
        <dbReference type="HAMAP-Rule" id="MF_01966"/>
    </source>
</evidence>
<dbReference type="EC" id="5.1.99.6" evidence="19"/>
<dbReference type="HAMAP" id="MF_01966">
    <property type="entry name" value="NADHX_epimerase"/>
    <property type="match status" value="1"/>
</dbReference>
<comment type="similarity">
    <text evidence="4 19">In the C-terminal section; belongs to the NnrD/CARKD family.</text>
</comment>
<comment type="catalytic activity">
    <reaction evidence="2 18 19">
        <text>(6R)-NADPHX = (6S)-NADPHX</text>
        <dbReference type="Rhea" id="RHEA:32227"/>
        <dbReference type="ChEBI" id="CHEBI:64076"/>
        <dbReference type="ChEBI" id="CHEBI:64077"/>
        <dbReference type="EC" id="5.1.99.6"/>
    </reaction>
</comment>
<dbReference type="CDD" id="cd01171">
    <property type="entry name" value="YXKO-related"/>
    <property type="match status" value="1"/>
</dbReference>
<dbReference type="SUPFAM" id="SSF64153">
    <property type="entry name" value="YjeF N-terminal domain-like"/>
    <property type="match status" value="1"/>
</dbReference>
<dbReference type="PROSITE" id="PS01050">
    <property type="entry name" value="YJEF_C_2"/>
    <property type="match status" value="1"/>
</dbReference>
<dbReference type="PROSITE" id="PS51383">
    <property type="entry name" value="YJEF_C_3"/>
    <property type="match status" value="1"/>
</dbReference>
<keyword evidence="10 17" id="KW-0520">NAD</keyword>
<comment type="cofactor">
    <cofactor evidence="18 19">
        <name>K(+)</name>
        <dbReference type="ChEBI" id="CHEBI:29103"/>
    </cofactor>
    <text evidence="18 19">Binds 1 potassium ion per subunit.</text>
</comment>
<keyword evidence="11 18" id="KW-0413">Isomerase</keyword>
<name>A0ABT3BDD0_9RHOB</name>
<feature type="binding site" evidence="18">
    <location>
        <position position="63"/>
    </location>
    <ligand>
        <name>K(+)</name>
        <dbReference type="ChEBI" id="CHEBI:29103"/>
    </ligand>
</feature>
<keyword evidence="8 17" id="KW-0521">NADP</keyword>
<feature type="binding site" evidence="17">
    <location>
        <position position="321"/>
    </location>
    <ligand>
        <name>(6S)-NADPHX</name>
        <dbReference type="ChEBI" id="CHEBI:64076"/>
    </ligand>
</feature>
<feature type="domain" description="YjeF N-terminal" evidence="21">
    <location>
        <begin position="10"/>
        <end position="216"/>
    </location>
</feature>
<comment type="function">
    <text evidence="17">Catalyzes the dehydration of the S-form of NAD(P)HX at the expense of ADP, which is converted to AMP. Together with NAD(P)HX epimerase, which catalyzes the epimerization of the S- and R-forms, the enzyme allows the repair of both epimers of NAD(P)HX, a damaged form of NAD(P)H that is a result of enzymatic or heat-dependent hydration.</text>
</comment>
<dbReference type="Gene3D" id="3.40.1190.20">
    <property type="match status" value="1"/>
</dbReference>
<keyword evidence="7 17" id="KW-0067">ATP-binding</keyword>
<comment type="function">
    <text evidence="18">Catalyzes the epimerization of the S- and R-forms of NAD(P)HX, a damaged form of NAD(P)H that is a result of enzymatic or heat-dependent hydration. This is a prerequisite for the S-specific NAD(P)H-hydrate dehydratase to allow the repair of both epimers of NAD(P)HX.</text>
</comment>
<comment type="similarity">
    <text evidence="17">Belongs to the NnrD/CARKD family.</text>
</comment>
<evidence type="ECO:0000256" key="17">
    <source>
        <dbReference type="HAMAP-Rule" id="MF_01965"/>
    </source>
</evidence>
<dbReference type="EC" id="4.2.1.136" evidence="19"/>
<gene>
    <name evidence="18" type="primary">nnrE</name>
    <name evidence="17" type="synonym">nnrD</name>
    <name evidence="22" type="ORF">MUB52_06965</name>
</gene>
<comment type="caution">
    <text evidence="18">Lacks conserved residue(s) required for the propagation of feature annotation.</text>
</comment>
<evidence type="ECO:0000256" key="13">
    <source>
        <dbReference type="ARBA" id="ARBA00023268"/>
    </source>
</evidence>
<dbReference type="SUPFAM" id="SSF53613">
    <property type="entry name" value="Ribokinase-like"/>
    <property type="match status" value="1"/>
</dbReference>
<comment type="caution">
    <text evidence="22">The sequence shown here is derived from an EMBL/GenBank/DDBJ whole genome shotgun (WGS) entry which is preliminary data.</text>
</comment>
<comment type="cofactor">
    <cofactor evidence="17">
        <name>Mg(2+)</name>
        <dbReference type="ChEBI" id="CHEBI:18420"/>
    </cofactor>
</comment>
<evidence type="ECO:0000259" key="21">
    <source>
        <dbReference type="PROSITE" id="PS51385"/>
    </source>
</evidence>
<keyword evidence="23" id="KW-1185">Reference proteome</keyword>
<keyword evidence="5 18" id="KW-0479">Metal-binding</keyword>
<keyword evidence="6 17" id="KW-0547">Nucleotide-binding</keyword>
<feature type="binding site" evidence="18">
    <location>
        <position position="127"/>
    </location>
    <ligand>
        <name>K(+)</name>
        <dbReference type="ChEBI" id="CHEBI:29103"/>
    </ligand>
</feature>
<dbReference type="InterPro" id="IPR029056">
    <property type="entry name" value="Ribokinase-like"/>
</dbReference>
<feature type="binding site" evidence="18">
    <location>
        <position position="159"/>
    </location>
    <ligand>
        <name>(6S)-NADPHX</name>
        <dbReference type="ChEBI" id="CHEBI:64076"/>
    </ligand>
</feature>
<evidence type="ECO:0000256" key="5">
    <source>
        <dbReference type="ARBA" id="ARBA00022723"/>
    </source>
</evidence>
<evidence type="ECO:0000256" key="3">
    <source>
        <dbReference type="ARBA" id="ARBA00006001"/>
    </source>
</evidence>
<evidence type="ECO:0000256" key="7">
    <source>
        <dbReference type="ARBA" id="ARBA00022840"/>
    </source>
</evidence>
<feature type="binding site" evidence="18">
    <location>
        <begin position="62"/>
        <end position="66"/>
    </location>
    <ligand>
        <name>(6S)-NADPHX</name>
        <dbReference type="ChEBI" id="CHEBI:64076"/>
    </ligand>
</feature>
<dbReference type="RefSeq" id="WP_263843477.1">
    <property type="nucleotide sequence ID" value="NZ_JALIEB010000003.1"/>
</dbReference>
<organism evidence="22 23">
    <name type="scientific">Roseobacter sinensis</name>
    <dbReference type="NCBI Taxonomy" id="2931391"/>
    <lineage>
        <taxon>Bacteria</taxon>
        <taxon>Pseudomonadati</taxon>
        <taxon>Pseudomonadota</taxon>
        <taxon>Alphaproteobacteria</taxon>
        <taxon>Rhodobacterales</taxon>
        <taxon>Roseobacteraceae</taxon>
        <taxon>Roseobacter</taxon>
    </lineage>
</organism>
<comment type="similarity">
    <text evidence="3 19">In the N-terminal section; belongs to the NnrE/AIBP family.</text>
</comment>
<evidence type="ECO:0000256" key="6">
    <source>
        <dbReference type="ARBA" id="ARBA00022741"/>
    </source>
</evidence>
<dbReference type="InterPro" id="IPR030677">
    <property type="entry name" value="Nnr"/>
</dbReference>
<evidence type="ECO:0000313" key="22">
    <source>
        <dbReference type="EMBL" id="MCV3271163.1"/>
    </source>
</evidence>
<comment type="subunit">
    <text evidence="17">Homotetramer.</text>
</comment>
<reference evidence="22 23" key="1">
    <citation type="submission" date="2022-04" db="EMBL/GenBank/DDBJ databases">
        <title>Roseobacter sp. WL0113 is a bacterium isolated from neritic sediment.</title>
        <authorList>
            <person name="Wang L."/>
            <person name="He W."/>
            <person name="Zhang D.-F."/>
        </authorList>
    </citation>
    <scope>NUCLEOTIDE SEQUENCE [LARGE SCALE GENOMIC DNA]</scope>
    <source>
        <strain evidence="22 23">WL0113</strain>
    </source>
</reference>
<evidence type="ECO:0000256" key="19">
    <source>
        <dbReference type="PIRNR" id="PIRNR017184"/>
    </source>
</evidence>
<dbReference type="PIRSF" id="PIRSF017184">
    <property type="entry name" value="Nnr"/>
    <property type="match status" value="1"/>
</dbReference>
<comment type="catalytic activity">
    <reaction evidence="1 18 19">
        <text>(6R)-NADHX = (6S)-NADHX</text>
        <dbReference type="Rhea" id="RHEA:32215"/>
        <dbReference type="ChEBI" id="CHEBI:64074"/>
        <dbReference type="ChEBI" id="CHEBI:64075"/>
        <dbReference type="EC" id="5.1.99.6"/>
    </reaction>
</comment>
<feature type="binding site" evidence="17">
    <location>
        <position position="448"/>
    </location>
    <ligand>
        <name>(6S)-NADPHX</name>
        <dbReference type="ChEBI" id="CHEBI:64076"/>
    </ligand>
</feature>
<evidence type="ECO:0000259" key="20">
    <source>
        <dbReference type="PROSITE" id="PS51383"/>
    </source>
</evidence>
<protein>
    <recommendedName>
        <fullName evidence="19">Bifunctional NAD(P)H-hydrate repair enzyme</fullName>
    </recommendedName>
    <alternativeName>
        <fullName evidence="19">Nicotinamide nucleotide repair protein</fullName>
    </alternativeName>
    <domain>
        <recommendedName>
            <fullName evidence="19">ADP-dependent (S)-NAD(P)H-hydrate dehydratase</fullName>
            <ecNumber evidence="19">4.2.1.136</ecNumber>
        </recommendedName>
        <alternativeName>
            <fullName evidence="19">ADP-dependent NAD(P)HX dehydratase</fullName>
        </alternativeName>
    </domain>
    <domain>
        <recommendedName>
            <fullName evidence="19">NAD(P)H-hydrate epimerase</fullName>
            <ecNumber evidence="19">5.1.99.6</ecNumber>
        </recommendedName>
    </domain>
</protein>
<comment type="function">
    <text evidence="14 19">Bifunctional enzyme that catalyzes the epimerization of the S- and R-forms of NAD(P)HX and the dehydration of the S-form of NAD(P)HX at the expense of ADP, which is converted to AMP. This allows the repair of both epimers of NAD(P)HX, a damaged form of NAD(P)H that is a result of enzymatic or heat-dependent hydration.</text>
</comment>
<comment type="similarity">
    <text evidence="18">Belongs to the NnrE/AIBP family.</text>
</comment>
<feature type="domain" description="YjeF C-terminal" evidence="20">
    <location>
        <begin position="223"/>
        <end position="502"/>
    </location>
</feature>
<comment type="catalytic activity">
    <reaction evidence="16 17 19">
        <text>(6S)-NADPHX + ADP = AMP + phosphate + NADPH + H(+)</text>
        <dbReference type="Rhea" id="RHEA:32235"/>
        <dbReference type="ChEBI" id="CHEBI:15378"/>
        <dbReference type="ChEBI" id="CHEBI:43474"/>
        <dbReference type="ChEBI" id="CHEBI:57783"/>
        <dbReference type="ChEBI" id="CHEBI:64076"/>
        <dbReference type="ChEBI" id="CHEBI:456215"/>
        <dbReference type="ChEBI" id="CHEBI:456216"/>
        <dbReference type="EC" id="4.2.1.136"/>
    </reaction>
</comment>
<evidence type="ECO:0000256" key="2">
    <source>
        <dbReference type="ARBA" id="ARBA00000909"/>
    </source>
</evidence>
<dbReference type="Pfam" id="PF01256">
    <property type="entry name" value="Carb_kinase"/>
    <property type="match status" value="1"/>
</dbReference>
<dbReference type="PROSITE" id="PS51385">
    <property type="entry name" value="YJEF_N"/>
    <property type="match status" value="1"/>
</dbReference>
<sequence>MAEILTAAEMRSLEKVAMESGRVTGLELMERAGQGVCDALFAQWPALRWGPHRAVVLCGPGNNGGDGFVIARVLAERGWLVEVCLLGDPTSLPRDAQANHDRWCAAGHAVVPLGPGCITGAVDLLVDALFGTGLTRPVTLDLAGLMTAEAEIGHRVAVDIPSGLCADSGRILGAALAADLTVSFQTAKRGHYLADAGEVCGALRVVDIGLGPWLDDRAAVAPAQLIGLPLEALAKRRGHKFSHGHALVLTGGAGRTGAARLAARGALRVGAGLVTLGVPPAAQMEVAQQITALMLRRISDASDLSAVLRDSRITAVCLGPGLGLDEGAAEKIAAVLASGKPVVLDADACTLIGQDPALFDALHGGCVLTPHGGEFARLFPDVAARLEAKPDRGPAFSKIDAAMQAADRAGCCVVFKGPDTVVAGADGSCRVNPPEAATAWLATAGSGDVLAGFVTGLLARGLAPVEAAAAAVALHAGCARRFGPGLIAEDLPETLPAVFRDLGL</sequence>
<proteinExistence type="inferred from homology"/>
<feature type="binding site" evidence="18">
    <location>
        <position position="162"/>
    </location>
    <ligand>
        <name>K(+)</name>
        <dbReference type="ChEBI" id="CHEBI:29103"/>
    </ligand>
</feature>
<feature type="binding site" evidence="18">
    <location>
        <begin position="131"/>
        <end position="137"/>
    </location>
    <ligand>
        <name>(6S)-NADPHX</name>
        <dbReference type="ChEBI" id="CHEBI:64076"/>
    </ligand>
</feature>
<evidence type="ECO:0000256" key="8">
    <source>
        <dbReference type="ARBA" id="ARBA00022857"/>
    </source>
</evidence>
<evidence type="ECO:0000256" key="14">
    <source>
        <dbReference type="ARBA" id="ARBA00025153"/>
    </source>
</evidence>
<evidence type="ECO:0000256" key="9">
    <source>
        <dbReference type="ARBA" id="ARBA00022958"/>
    </source>
</evidence>
<accession>A0ABT3BDD0</accession>
<dbReference type="PANTHER" id="PTHR12592:SF0">
    <property type="entry name" value="ATP-DEPENDENT (S)-NAD(P)H-HYDRATE DEHYDRATASE"/>
    <property type="match status" value="1"/>
</dbReference>
<evidence type="ECO:0000256" key="1">
    <source>
        <dbReference type="ARBA" id="ARBA00000013"/>
    </source>
</evidence>
<evidence type="ECO:0000256" key="11">
    <source>
        <dbReference type="ARBA" id="ARBA00023235"/>
    </source>
</evidence>
<keyword evidence="13" id="KW-0511">Multifunctional enzyme</keyword>
<dbReference type="HAMAP" id="MF_01965">
    <property type="entry name" value="NADHX_dehydratase"/>
    <property type="match status" value="1"/>
</dbReference>
<evidence type="ECO:0000256" key="4">
    <source>
        <dbReference type="ARBA" id="ARBA00009524"/>
    </source>
</evidence>
<keyword evidence="9 18" id="KW-0630">Potassium</keyword>
<comment type="catalytic activity">
    <reaction evidence="15 17 19">
        <text>(6S)-NADHX + ADP = AMP + phosphate + NADH + H(+)</text>
        <dbReference type="Rhea" id="RHEA:32223"/>
        <dbReference type="ChEBI" id="CHEBI:15378"/>
        <dbReference type="ChEBI" id="CHEBI:43474"/>
        <dbReference type="ChEBI" id="CHEBI:57945"/>
        <dbReference type="ChEBI" id="CHEBI:64074"/>
        <dbReference type="ChEBI" id="CHEBI:456215"/>
        <dbReference type="ChEBI" id="CHEBI:456216"/>
        <dbReference type="EC" id="4.2.1.136"/>
    </reaction>
</comment>
<feature type="binding site" evidence="17">
    <location>
        <position position="447"/>
    </location>
    <ligand>
        <name>AMP</name>
        <dbReference type="ChEBI" id="CHEBI:456215"/>
    </ligand>
</feature>
<keyword evidence="12 17" id="KW-0456">Lyase</keyword>
<dbReference type="PANTHER" id="PTHR12592">
    <property type="entry name" value="ATP-DEPENDENT (S)-NAD(P)H-HYDRATE DEHYDRATASE FAMILY MEMBER"/>
    <property type="match status" value="1"/>
</dbReference>
<feature type="binding site" evidence="17">
    <location>
        <position position="258"/>
    </location>
    <ligand>
        <name>(6S)-NADPHX</name>
        <dbReference type="ChEBI" id="CHEBI:64076"/>
    </ligand>
</feature>
<dbReference type="Pfam" id="PF03853">
    <property type="entry name" value="YjeF_N"/>
    <property type="match status" value="1"/>
</dbReference>
<feature type="binding site" evidence="17">
    <location>
        <position position="371"/>
    </location>
    <ligand>
        <name>(6S)-NADPHX</name>
        <dbReference type="ChEBI" id="CHEBI:64076"/>
    </ligand>
</feature>
<dbReference type="NCBIfam" id="TIGR00197">
    <property type="entry name" value="yjeF_nterm"/>
    <property type="match status" value="1"/>
</dbReference>
<evidence type="ECO:0000313" key="23">
    <source>
        <dbReference type="Proteomes" id="UP001208690"/>
    </source>
</evidence>
<dbReference type="Proteomes" id="UP001208690">
    <property type="component" value="Unassembled WGS sequence"/>
</dbReference>
<dbReference type="InterPro" id="IPR036652">
    <property type="entry name" value="YjeF_N_dom_sf"/>
</dbReference>
<feature type="binding site" evidence="17">
    <location>
        <begin position="416"/>
        <end position="420"/>
    </location>
    <ligand>
        <name>AMP</name>
        <dbReference type="ChEBI" id="CHEBI:456215"/>
    </ligand>
</feature>
<evidence type="ECO:0000256" key="16">
    <source>
        <dbReference type="ARBA" id="ARBA00049209"/>
    </source>
</evidence>